<dbReference type="InterPro" id="IPR011006">
    <property type="entry name" value="CheY-like_superfamily"/>
</dbReference>
<dbReference type="PROSITE" id="PS50110">
    <property type="entry name" value="RESPONSE_REGULATORY"/>
    <property type="match status" value="1"/>
</dbReference>
<dbReference type="GO" id="GO:0008081">
    <property type="term" value="F:phosphoric diester hydrolase activity"/>
    <property type="evidence" value="ECO:0007669"/>
    <property type="project" value="UniProtKB-ARBA"/>
</dbReference>
<dbReference type="GO" id="GO:0000160">
    <property type="term" value="P:phosphorelay signal transduction system"/>
    <property type="evidence" value="ECO:0007669"/>
    <property type="project" value="InterPro"/>
</dbReference>
<dbReference type="KEGG" id="mdn:JT25_021375"/>
<gene>
    <name evidence="4" type="ORF">JT25_021375</name>
</gene>
<dbReference type="CDD" id="cd00077">
    <property type="entry name" value="HDc"/>
    <property type="match status" value="1"/>
</dbReference>
<dbReference type="STRING" id="1538553.JT25_021375"/>
<dbReference type="Gene3D" id="3.40.50.2300">
    <property type="match status" value="1"/>
</dbReference>
<dbReference type="PANTHER" id="PTHR45228">
    <property type="entry name" value="CYCLIC DI-GMP PHOSPHODIESTERASE TM_0186-RELATED"/>
    <property type="match status" value="1"/>
</dbReference>
<dbReference type="InterPro" id="IPR029016">
    <property type="entry name" value="GAF-like_dom_sf"/>
</dbReference>
<evidence type="ECO:0000313" key="4">
    <source>
        <dbReference type="EMBL" id="AMK79003.1"/>
    </source>
</evidence>
<evidence type="ECO:0000259" key="2">
    <source>
        <dbReference type="PROSITE" id="PS50110"/>
    </source>
</evidence>
<feature type="domain" description="Response regulatory" evidence="2">
    <location>
        <begin position="31"/>
        <end position="155"/>
    </location>
</feature>
<feature type="modified residue" description="4-aspartylphosphate" evidence="1">
    <location>
        <position position="86"/>
    </location>
</feature>
<feature type="domain" description="HD-GYP" evidence="3">
    <location>
        <begin position="318"/>
        <end position="513"/>
    </location>
</feature>
<dbReference type="Pfam" id="PF11849">
    <property type="entry name" value="DUF3369"/>
    <property type="match status" value="1"/>
</dbReference>
<sequence>MKIIRNAPADQDKAVTAPLQEIFLSSRFTWKILVVDDEPDIRTLTRISLRDFSFANRTLEFIEASSATEAKEMLSQHPDIAVALIDVVMESPDAGLKLVEYSREQQGNAMVRLVIRTGQPGIAPERYVIDHYDIDDYKDKTELTASRLYTTLRSAIKAYRDLQVINANRQGLAHVLQATPSIYQLGHGSLSNFFNGMLIQIIGLCQLSHASHIGSLDGVITTIDHDQVKVQAYTDHFIDRPRFEEIQQQCIRAVFYGEPAKGLREKAEILPLIIANQPIGYIYIEPIEFLSEVDRDLIHIFARQCSQSLENHQLHDNIIASFESAVDMLAEIAEYKDKATGGHVNRLDYYTKATAIAMGIDNQQATLWGKASRLHDVGKVGVPDYILSKAGKLTPEEFEIIKKHTTLGANILGHDSAFELARQIALHHHERWDGRGYPDGILAKELPLVTRIVSVVDVFDALISWRPYKEPWPVQKARTAIIEGAGSQFDPEVVSAFVRVLDSGDIDNTIERAGEAFQ</sequence>
<dbReference type="InterPro" id="IPR037522">
    <property type="entry name" value="HD_GYP_dom"/>
</dbReference>
<dbReference type="InterPro" id="IPR052020">
    <property type="entry name" value="Cyclic_di-GMP/3'3'-cGAMP_PDE"/>
</dbReference>
<organism evidence="4 5">
    <name type="scientific">Methylomonas denitrificans</name>
    <dbReference type="NCBI Taxonomy" id="1538553"/>
    <lineage>
        <taxon>Bacteria</taxon>
        <taxon>Pseudomonadati</taxon>
        <taxon>Pseudomonadota</taxon>
        <taxon>Gammaproteobacteria</taxon>
        <taxon>Methylococcales</taxon>
        <taxon>Methylococcaceae</taxon>
        <taxon>Methylomonas</taxon>
    </lineage>
</organism>
<dbReference type="InterPro" id="IPR021800">
    <property type="entry name" value="DUF3369"/>
</dbReference>
<dbReference type="SUPFAM" id="SSF55781">
    <property type="entry name" value="GAF domain-like"/>
    <property type="match status" value="1"/>
</dbReference>
<dbReference type="Proteomes" id="UP000030512">
    <property type="component" value="Chromosome"/>
</dbReference>
<keyword evidence="1" id="KW-0597">Phosphoprotein</keyword>
<protein>
    <recommendedName>
        <fullName evidence="6">Phosphohydrolase</fullName>
    </recommendedName>
</protein>
<dbReference type="PROSITE" id="PS51832">
    <property type="entry name" value="HD_GYP"/>
    <property type="match status" value="1"/>
</dbReference>
<dbReference type="RefSeq" id="WP_052142343.1">
    <property type="nucleotide sequence ID" value="NZ_CP014476.1"/>
</dbReference>
<dbReference type="AlphaFoldDB" id="A0A140E6H9"/>
<keyword evidence="5" id="KW-1185">Reference proteome</keyword>
<dbReference type="SUPFAM" id="SSF109604">
    <property type="entry name" value="HD-domain/PDEase-like"/>
    <property type="match status" value="1"/>
</dbReference>
<reference evidence="4 5" key="1">
    <citation type="journal article" date="2015" name="Environ. Microbiol.">
        <title>Methane oxidation coupled to nitrate reduction under hypoxia by the Gammaproteobacterium Methylomonas denitrificans, sp. nov. type strain FJG1.</title>
        <authorList>
            <person name="Kits K.D."/>
            <person name="Klotz M.G."/>
            <person name="Stein L.Y."/>
        </authorList>
    </citation>
    <scope>NUCLEOTIDE SEQUENCE [LARGE SCALE GENOMIC DNA]</scope>
    <source>
        <strain evidence="4 5">FJG1</strain>
    </source>
</reference>
<dbReference type="InterPro" id="IPR003607">
    <property type="entry name" value="HD/PDEase_dom"/>
</dbReference>
<dbReference type="Gene3D" id="3.30.450.40">
    <property type="match status" value="1"/>
</dbReference>
<dbReference type="SUPFAM" id="SSF52172">
    <property type="entry name" value="CheY-like"/>
    <property type="match status" value="1"/>
</dbReference>
<dbReference type="Pfam" id="PF13487">
    <property type="entry name" value="HD_5"/>
    <property type="match status" value="1"/>
</dbReference>
<dbReference type="PANTHER" id="PTHR45228:SF9">
    <property type="entry name" value="3'3'-CGAMP-SPECIFIC PHOSPHODIESTERASE 2"/>
    <property type="match status" value="1"/>
</dbReference>
<dbReference type="Gene3D" id="1.10.3210.10">
    <property type="entry name" value="Hypothetical protein af1432"/>
    <property type="match status" value="1"/>
</dbReference>
<dbReference type="InterPro" id="IPR001789">
    <property type="entry name" value="Sig_transdc_resp-reg_receiver"/>
</dbReference>
<evidence type="ECO:0008006" key="6">
    <source>
        <dbReference type="Google" id="ProtNLM"/>
    </source>
</evidence>
<name>A0A140E6H9_9GAMM</name>
<evidence type="ECO:0000313" key="5">
    <source>
        <dbReference type="Proteomes" id="UP000030512"/>
    </source>
</evidence>
<evidence type="ECO:0000259" key="3">
    <source>
        <dbReference type="PROSITE" id="PS51832"/>
    </source>
</evidence>
<dbReference type="OrthoDB" id="9787688at2"/>
<accession>A0A140E6H9</accession>
<proteinExistence type="predicted"/>
<evidence type="ECO:0000256" key="1">
    <source>
        <dbReference type="PROSITE-ProRule" id="PRU00169"/>
    </source>
</evidence>
<dbReference type="EMBL" id="CP014476">
    <property type="protein sequence ID" value="AMK79003.1"/>
    <property type="molecule type" value="Genomic_DNA"/>
</dbReference>